<dbReference type="RefSeq" id="WP_164453300.1">
    <property type="nucleotide sequence ID" value="NZ_JAAIJQ010000036.1"/>
</dbReference>
<dbReference type="SUPFAM" id="SSF52540">
    <property type="entry name" value="P-loop containing nucleoside triphosphate hydrolases"/>
    <property type="match status" value="1"/>
</dbReference>
<dbReference type="Proteomes" id="UP000483379">
    <property type="component" value="Unassembled WGS sequence"/>
</dbReference>
<organism evidence="5 6">
    <name type="scientific">Thiorhodococcus minor</name>
    <dbReference type="NCBI Taxonomy" id="57489"/>
    <lineage>
        <taxon>Bacteria</taxon>
        <taxon>Pseudomonadati</taxon>
        <taxon>Pseudomonadota</taxon>
        <taxon>Gammaproteobacteria</taxon>
        <taxon>Chromatiales</taxon>
        <taxon>Chromatiaceae</taxon>
        <taxon>Thiorhodococcus</taxon>
    </lineage>
</organism>
<dbReference type="Gene3D" id="3.40.50.300">
    <property type="entry name" value="P-loop containing nucleotide triphosphate hydrolases"/>
    <property type="match status" value="1"/>
</dbReference>
<protein>
    <submittedName>
        <fullName evidence="5">Sulfotransferase domain-containing protein</fullName>
    </submittedName>
</protein>
<feature type="compositionally biased region" description="Basic and acidic residues" evidence="3">
    <location>
        <begin position="297"/>
        <end position="309"/>
    </location>
</feature>
<proteinExistence type="predicted"/>
<keyword evidence="1 5" id="KW-0808">Transferase</keyword>
<keyword evidence="6" id="KW-1185">Reference proteome</keyword>
<dbReference type="PANTHER" id="PTHR10605">
    <property type="entry name" value="HEPARAN SULFATE SULFOTRANSFERASE"/>
    <property type="match status" value="1"/>
</dbReference>
<dbReference type="AlphaFoldDB" id="A0A6M0K1Q0"/>
<sequence length="328" mass="36363">MGHPLFIGIGAQKCASTWLYDILRDHPGVTLSCRKELDFFSYHYGRGLQWYLGQFPSLSPGRLAGEISPSYFASKDVPARVKAFAPDAKILVSLRDPVERAISNHRHEVRLGSFSGPDVSFEAGLANNPMYLEQSRYGTHLQRWLEHFDESQTLILLQEDIERDPVSIAKQVYSFLGIAPAHRSSALHARSNESHLYRSRALESTRRGLRGTVRALHLDGLWGLAQRAGLQAAYRRLNRRPPAAAIPPVAEVTKQRLRETLEEEIRSLERLLGRELPHWRTGEPAAWVEAGSGGGLHEGRSAADTDADGHVAWGEPAGQLPSGIGGMQ</sequence>
<feature type="domain" description="Sulfotransferase" evidence="4">
    <location>
        <begin position="9"/>
        <end position="179"/>
    </location>
</feature>
<evidence type="ECO:0000313" key="6">
    <source>
        <dbReference type="Proteomes" id="UP000483379"/>
    </source>
</evidence>
<gene>
    <name evidence="5" type="ORF">G3446_13190</name>
</gene>
<dbReference type="PANTHER" id="PTHR10605:SF56">
    <property type="entry name" value="BIFUNCTIONAL HEPARAN SULFATE N-DEACETYLASE_N-SULFOTRANSFERASE"/>
    <property type="match status" value="1"/>
</dbReference>
<evidence type="ECO:0000313" key="5">
    <source>
        <dbReference type="EMBL" id="NEV62833.1"/>
    </source>
</evidence>
<evidence type="ECO:0000256" key="1">
    <source>
        <dbReference type="ARBA" id="ARBA00022679"/>
    </source>
</evidence>
<evidence type="ECO:0000256" key="2">
    <source>
        <dbReference type="ARBA" id="ARBA00023180"/>
    </source>
</evidence>
<dbReference type="InterPro" id="IPR000863">
    <property type="entry name" value="Sulfotransferase_dom"/>
</dbReference>
<accession>A0A6M0K1Q0</accession>
<reference evidence="5 6" key="1">
    <citation type="submission" date="2020-02" db="EMBL/GenBank/DDBJ databases">
        <title>Genome sequences of Thiorhodococcus mannitoliphagus and Thiorhodococcus minor, purple sulfur photosynthetic bacteria in the gammaproteobacterial family, Chromatiaceae.</title>
        <authorList>
            <person name="Aviles F.A."/>
            <person name="Meyer T.E."/>
            <person name="Kyndt J.A."/>
        </authorList>
    </citation>
    <scope>NUCLEOTIDE SEQUENCE [LARGE SCALE GENOMIC DNA]</scope>
    <source>
        <strain evidence="5 6">DSM 11518</strain>
    </source>
</reference>
<dbReference type="EMBL" id="JAAIJQ010000036">
    <property type="protein sequence ID" value="NEV62833.1"/>
    <property type="molecule type" value="Genomic_DNA"/>
</dbReference>
<feature type="region of interest" description="Disordered" evidence="3">
    <location>
        <begin position="290"/>
        <end position="328"/>
    </location>
</feature>
<keyword evidence="2" id="KW-0325">Glycoprotein</keyword>
<evidence type="ECO:0000256" key="3">
    <source>
        <dbReference type="SAM" id="MobiDB-lite"/>
    </source>
</evidence>
<dbReference type="Pfam" id="PF00685">
    <property type="entry name" value="Sulfotransfer_1"/>
    <property type="match status" value="1"/>
</dbReference>
<dbReference type="InterPro" id="IPR027417">
    <property type="entry name" value="P-loop_NTPase"/>
</dbReference>
<evidence type="ECO:0000259" key="4">
    <source>
        <dbReference type="Pfam" id="PF00685"/>
    </source>
</evidence>
<dbReference type="InterPro" id="IPR037359">
    <property type="entry name" value="NST/OST"/>
</dbReference>
<dbReference type="GO" id="GO:0008146">
    <property type="term" value="F:sulfotransferase activity"/>
    <property type="evidence" value="ECO:0007669"/>
    <property type="project" value="InterPro"/>
</dbReference>
<name>A0A6M0K1Q0_9GAMM</name>
<comment type="caution">
    <text evidence="5">The sequence shown here is derived from an EMBL/GenBank/DDBJ whole genome shotgun (WGS) entry which is preliminary data.</text>
</comment>